<feature type="domain" description="Enolpyruvate transferase" evidence="14">
    <location>
        <begin position="145"/>
        <end position="547"/>
    </location>
</feature>
<feature type="binding site" evidence="12">
    <location>
        <position position="231"/>
    </location>
    <ligand>
        <name>UDP-N-acetyl-alpha-D-glucosamine</name>
        <dbReference type="ChEBI" id="CHEBI:57705"/>
    </ligand>
</feature>
<evidence type="ECO:0000256" key="9">
    <source>
        <dbReference type="ARBA" id="ARBA00023316"/>
    </source>
</evidence>
<evidence type="ECO:0000259" key="14">
    <source>
        <dbReference type="Pfam" id="PF00275"/>
    </source>
</evidence>
<feature type="binding site" evidence="12">
    <location>
        <begin position="260"/>
        <end position="264"/>
    </location>
    <ligand>
        <name>UDP-N-acetyl-alpha-D-glucosamine</name>
        <dbReference type="ChEBI" id="CHEBI:57705"/>
    </ligand>
</feature>
<comment type="caution">
    <text evidence="12">Lacks conserved residue(s) required for the propagation of feature annotation.</text>
</comment>
<feature type="modified residue" description="2-(S-cysteinyl)pyruvic acid O-phosphothioketal" evidence="12">
    <location>
        <position position="255"/>
    </location>
</feature>
<dbReference type="InterPro" id="IPR001986">
    <property type="entry name" value="Enolpyruvate_Tfrase_dom"/>
</dbReference>
<dbReference type="GO" id="GO:0005737">
    <property type="term" value="C:cytoplasm"/>
    <property type="evidence" value="ECO:0007669"/>
    <property type="project" value="UniProtKB-SubCell"/>
</dbReference>
<dbReference type="GO" id="GO:0019277">
    <property type="term" value="P:UDP-N-acetylgalactosamine biosynthetic process"/>
    <property type="evidence" value="ECO:0007669"/>
    <property type="project" value="InterPro"/>
</dbReference>
<dbReference type="NCBIfam" id="TIGR01072">
    <property type="entry name" value="murA"/>
    <property type="match status" value="1"/>
</dbReference>
<organism evidence="15 16">
    <name type="scientific">Helicobacter fennelliae MRY12-0050</name>
    <dbReference type="NCBI Taxonomy" id="1325130"/>
    <lineage>
        <taxon>Bacteria</taxon>
        <taxon>Pseudomonadati</taxon>
        <taxon>Campylobacterota</taxon>
        <taxon>Epsilonproteobacteria</taxon>
        <taxon>Campylobacterales</taxon>
        <taxon>Helicobacteraceae</taxon>
        <taxon>Helicobacter</taxon>
    </lineage>
</organism>
<evidence type="ECO:0000256" key="4">
    <source>
        <dbReference type="ARBA" id="ARBA00022618"/>
    </source>
</evidence>
<evidence type="ECO:0000256" key="7">
    <source>
        <dbReference type="ARBA" id="ARBA00022984"/>
    </source>
</evidence>
<dbReference type="CDD" id="cd01555">
    <property type="entry name" value="UdpNAET"/>
    <property type="match status" value="1"/>
</dbReference>
<keyword evidence="16" id="KW-1185">Reference proteome</keyword>
<reference evidence="15 16" key="1">
    <citation type="journal article" date="2013" name="Genome Announc.">
        <title>Draft Genome Sequence of Helicobacter fennelliae Strain MRY12-0050, Isolated from a Bacteremia Patient.</title>
        <authorList>
            <person name="Rimbara E."/>
            <person name="Matsui M."/>
            <person name="Mori S."/>
            <person name="Suzuki S."/>
            <person name="Suzuki M."/>
            <person name="Kim H."/>
            <person name="Sekizuka T."/>
            <person name="Kuroda M."/>
            <person name="Shibayama K."/>
        </authorList>
    </citation>
    <scope>NUCLEOTIDE SEQUENCE [LARGE SCALE GENOMIC DNA]</scope>
    <source>
        <strain evidence="15 16">MRY12-0050</strain>
    </source>
</reference>
<dbReference type="GO" id="GO:0008760">
    <property type="term" value="F:UDP-N-acetylglucosamine 1-carboxyvinyltransferase activity"/>
    <property type="evidence" value="ECO:0007669"/>
    <property type="project" value="UniProtKB-UniRule"/>
</dbReference>
<comment type="similarity">
    <text evidence="10 12">Belongs to the EPSP synthase family. MurA subfamily.</text>
</comment>
<comment type="function">
    <text evidence="12">Cell wall formation. Adds enolpyruvyl to UDP-N-acetylglucosamine.</text>
</comment>
<dbReference type="EC" id="2.5.1.7" evidence="12"/>
<feature type="binding site" evidence="12">
    <location>
        <position position="468"/>
    </location>
    <ligand>
        <name>UDP-N-acetyl-alpha-D-glucosamine</name>
        <dbReference type="ChEBI" id="CHEBI:57705"/>
    </ligand>
</feature>
<dbReference type="InterPro" id="IPR005750">
    <property type="entry name" value="UDP_GlcNAc_COvinyl_MurA"/>
</dbReference>
<comment type="catalytic activity">
    <reaction evidence="11 12">
        <text>phosphoenolpyruvate + UDP-N-acetyl-alpha-D-glucosamine = UDP-N-acetyl-3-O-(1-carboxyvinyl)-alpha-D-glucosamine + phosphate</text>
        <dbReference type="Rhea" id="RHEA:18681"/>
        <dbReference type="ChEBI" id="CHEBI:43474"/>
        <dbReference type="ChEBI" id="CHEBI:57705"/>
        <dbReference type="ChEBI" id="CHEBI:58702"/>
        <dbReference type="ChEBI" id="CHEBI:68483"/>
        <dbReference type="EC" id="2.5.1.7"/>
    </reaction>
</comment>
<dbReference type="Proteomes" id="UP000018143">
    <property type="component" value="Unassembled WGS sequence"/>
</dbReference>
<sequence>MFHHGFYTIFLLISLGFGLVVFVLGSVIVRLSSQGHKPKAPTLKDFQNKISKVKTQEEAFALVELFYKDFGTISPHSKRLQEWLDTVKSLSGLDFIDTDQAAKIREKLTLTNPSLKDEIAQHVGTALKTKNNKQKGKSMDFLQIKGGALLKGEVSISGSKNAALPILSSALLAKNEVQIQNLPFVADVKTLAKLLEHLGSNITWESNHKVRIDSSRIIHTKAIYDIVRKMRASILVLGPLLARFRQCEVSLPGGCAIGARPVDLHIKAMEKMGAQIVIQGGYIVANAPNGLSGTRIVFDKITVTGCENVIMAAALAKGKTQIINAAREPEVVQLCEVLKEAGVEIEGIGTSDLEIMGTDGEALDFKPIRVIPDRIEAGTYLCAGAITNSQIKLTDVNPHHLDAILDKLKEIGFGIQIKNQSIEILPAKKLHHFDIITTEYPGFPTDMQAQFMALATQCEGTSSIQETLFENRFMHVSELKRLGAQITLNGNSASIVGKSNLIGADVMATDLRASSALVLAGLVAQGQTNIHRIYHLDRGYENLEQKLSLIGAQITRRKEE</sequence>
<keyword evidence="7 12" id="KW-0573">Peptidoglycan synthesis</keyword>
<comment type="pathway">
    <text evidence="2 12">Cell wall biogenesis; peptidoglycan biosynthesis.</text>
</comment>
<feature type="binding site" evidence="12">
    <location>
        <position position="446"/>
    </location>
    <ligand>
        <name>UDP-N-acetyl-alpha-D-glucosamine</name>
        <dbReference type="ChEBI" id="CHEBI:57705"/>
    </ligand>
</feature>
<protein>
    <recommendedName>
        <fullName evidence="12">UDP-N-acetylglucosamine 1-carboxyvinyltransferase</fullName>
        <ecNumber evidence="12">2.5.1.7</ecNumber>
    </recommendedName>
    <alternativeName>
        <fullName evidence="12">Enoylpyruvate transferase</fullName>
    </alternativeName>
    <alternativeName>
        <fullName evidence="12">UDP-N-acetylglucosamine enolpyruvyl transferase</fullName>
        <shortName evidence="12">EPT</shortName>
    </alternativeName>
</protein>
<dbReference type="UniPathway" id="UPA00219"/>
<dbReference type="PANTHER" id="PTHR43783:SF1">
    <property type="entry name" value="UDP-N-ACETYLGLUCOSAMINE 1-CARBOXYVINYLTRANSFERASE"/>
    <property type="match status" value="1"/>
</dbReference>
<keyword evidence="5 12" id="KW-0808">Transferase</keyword>
<evidence type="ECO:0000256" key="12">
    <source>
        <dbReference type="HAMAP-Rule" id="MF_00111"/>
    </source>
</evidence>
<dbReference type="PANTHER" id="PTHR43783">
    <property type="entry name" value="UDP-N-ACETYLGLUCOSAMINE 1-CARBOXYVINYLTRANSFERASE"/>
    <property type="match status" value="1"/>
</dbReference>
<evidence type="ECO:0000256" key="8">
    <source>
        <dbReference type="ARBA" id="ARBA00023306"/>
    </source>
</evidence>
<dbReference type="FunFam" id="3.65.10.10:FF:000001">
    <property type="entry name" value="UDP-N-acetylglucosamine 1-carboxyvinyltransferase"/>
    <property type="match status" value="1"/>
</dbReference>
<keyword evidence="6 12" id="KW-0133">Cell shape</keyword>
<evidence type="ECO:0000256" key="6">
    <source>
        <dbReference type="ARBA" id="ARBA00022960"/>
    </source>
</evidence>
<evidence type="ECO:0000256" key="3">
    <source>
        <dbReference type="ARBA" id="ARBA00022490"/>
    </source>
</evidence>
<keyword evidence="13" id="KW-0472">Membrane</keyword>
<gene>
    <name evidence="12" type="primary">murA</name>
    <name evidence="15" type="ORF">HFN_2418</name>
</gene>
<dbReference type="eggNOG" id="COG0766">
    <property type="taxonomic scope" value="Bacteria"/>
</dbReference>
<evidence type="ECO:0000313" key="15">
    <source>
        <dbReference type="EMBL" id="GAD18490.1"/>
    </source>
</evidence>
<dbReference type="GO" id="GO:0071555">
    <property type="term" value="P:cell wall organization"/>
    <property type="evidence" value="ECO:0007669"/>
    <property type="project" value="UniProtKB-KW"/>
</dbReference>
<keyword evidence="8 12" id="KW-0131">Cell cycle</keyword>
<keyword evidence="9 12" id="KW-0961">Cell wall biogenesis/degradation</keyword>
<comment type="caution">
    <text evidence="15">The sequence shown here is derived from an EMBL/GenBank/DDBJ whole genome shotgun (WGS) entry which is preliminary data.</text>
</comment>
<dbReference type="InterPro" id="IPR050068">
    <property type="entry name" value="MurA_subfamily"/>
</dbReference>
<dbReference type="SUPFAM" id="SSF55205">
    <property type="entry name" value="EPT/RTPC-like"/>
    <property type="match status" value="1"/>
</dbReference>
<dbReference type="GO" id="GO:0008360">
    <property type="term" value="P:regulation of cell shape"/>
    <property type="evidence" value="ECO:0007669"/>
    <property type="project" value="UniProtKB-KW"/>
</dbReference>
<comment type="subcellular location">
    <subcellularLocation>
        <location evidence="1 12">Cytoplasm</location>
    </subcellularLocation>
</comment>
<dbReference type="STRING" id="1325130.HFN_2418"/>
<keyword evidence="3 12" id="KW-0963">Cytoplasm</keyword>
<dbReference type="GO" id="GO:0009252">
    <property type="term" value="P:peptidoglycan biosynthetic process"/>
    <property type="evidence" value="ECO:0007669"/>
    <property type="project" value="UniProtKB-UniRule"/>
</dbReference>
<keyword evidence="13" id="KW-0812">Transmembrane</keyword>
<dbReference type="Pfam" id="PF00275">
    <property type="entry name" value="EPSP_synthase"/>
    <property type="match status" value="1"/>
</dbReference>
<dbReference type="InterPro" id="IPR036968">
    <property type="entry name" value="Enolpyruvate_Tfrase_sf"/>
</dbReference>
<feature type="active site" description="Proton donor" evidence="12">
    <location>
        <position position="255"/>
    </location>
</feature>
<feature type="binding site" evidence="12">
    <location>
        <begin position="160"/>
        <end position="161"/>
    </location>
    <ligand>
        <name>phosphoenolpyruvate</name>
        <dbReference type="ChEBI" id="CHEBI:58702"/>
    </ligand>
</feature>
<dbReference type="HAMAP" id="MF_00111">
    <property type="entry name" value="MurA"/>
    <property type="match status" value="1"/>
</dbReference>
<dbReference type="InterPro" id="IPR013792">
    <property type="entry name" value="RNA3'P_cycl/enolpyr_Trfase_a/b"/>
</dbReference>
<name>T1CX76_9HELI</name>
<evidence type="ECO:0000256" key="10">
    <source>
        <dbReference type="ARBA" id="ARBA00038367"/>
    </source>
</evidence>
<evidence type="ECO:0000256" key="5">
    <source>
        <dbReference type="ARBA" id="ARBA00022679"/>
    </source>
</evidence>
<keyword evidence="4 12" id="KW-0132">Cell division</keyword>
<evidence type="ECO:0000256" key="1">
    <source>
        <dbReference type="ARBA" id="ARBA00004496"/>
    </source>
</evidence>
<dbReference type="EMBL" id="BASD01000005">
    <property type="protein sequence ID" value="GAD18490.1"/>
    <property type="molecule type" value="Genomic_DNA"/>
</dbReference>
<dbReference type="Gene3D" id="3.65.10.10">
    <property type="entry name" value="Enolpyruvate transferase domain"/>
    <property type="match status" value="2"/>
</dbReference>
<evidence type="ECO:0000256" key="11">
    <source>
        <dbReference type="ARBA" id="ARBA00047527"/>
    </source>
</evidence>
<accession>T1CX76</accession>
<keyword evidence="13" id="KW-1133">Transmembrane helix</keyword>
<dbReference type="AlphaFoldDB" id="T1CX76"/>
<proteinExistence type="inferred from homology"/>
<dbReference type="GO" id="GO:0051301">
    <property type="term" value="P:cell division"/>
    <property type="evidence" value="ECO:0007669"/>
    <property type="project" value="UniProtKB-KW"/>
</dbReference>
<keyword evidence="12" id="KW-0670">Pyruvate</keyword>
<evidence type="ECO:0000256" key="13">
    <source>
        <dbReference type="SAM" id="Phobius"/>
    </source>
</evidence>
<evidence type="ECO:0000256" key="2">
    <source>
        <dbReference type="ARBA" id="ARBA00004752"/>
    </source>
</evidence>
<dbReference type="NCBIfam" id="NF006873">
    <property type="entry name" value="PRK09369.1"/>
    <property type="match status" value="1"/>
</dbReference>
<evidence type="ECO:0000313" key="16">
    <source>
        <dbReference type="Proteomes" id="UP000018143"/>
    </source>
</evidence>
<feature type="transmembrane region" description="Helical" evidence="13">
    <location>
        <begin position="6"/>
        <end position="29"/>
    </location>
</feature>